<proteinExistence type="predicted"/>
<comment type="caution">
    <text evidence="1">The sequence shown here is derived from an EMBL/GenBank/DDBJ whole genome shotgun (WGS) entry which is preliminary data.</text>
</comment>
<keyword evidence="2" id="KW-1185">Reference proteome</keyword>
<dbReference type="OrthoDB" id="5179299at2759"/>
<protein>
    <submittedName>
        <fullName evidence="1">Uncharacterized protein</fullName>
    </submittedName>
</protein>
<feature type="non-terminal residue" evidence="1">
    <location>
        <position position="1"/>
    </location>
</feature>
<gene>
    <name evidence="1" type="ORF">DHEL01_v206716</name>
</gene>
<sequence length="103" mass="11217">RSAYAKTVTRHCECQSPISKLENLSSSNIDALLSGTMKWPIDNSTTASCCNEINPAGKINGPGDQFENACSVQKDVMGGTNNAAYQFLTCCYFRKGMLSDCYE</sequence>
<dbReference type="Proteomes" id="UP000094444">
    <property type="component" value="Unassembled WGS sequence"/>
</dbReference>
<dbReference type="InParanoid" id="A0A2P5HXB9"/>
<organism evidence="1 2">
    <name type="scientific">Diaporthe helianthi</name>
    <dbReference type="NCBI Taxonomy" id="158607"/>
    <lineage>
        <taxon>Eukaryota</taxon>
        <taxon>Fungi</taxon>
        <taxon>Dikarya</taxon>
        <taxon>Ascomycota</taxon>
        <taxon>Pezizomycotina</taxon>
        <taxon>Sordariomycetes</taxon>
        <taxon>Sordariomycetidae</taxon>
        <taxon>Diaporthales</taxon>
        <taxon>Diaporthaceae</taxon>
        <taxon>Diaporthe</taxon>
    </lineage>
</organism>
<reference evidence="1" key="1">
    <citation type="submission" date="2017-09" db="EMBL/GenBank/DDBJ databases">
        <title>Polyketide synthases of a Diaporthe helianthi virulent isolate.</title>
        <authorList>
            <person name="Baroncelli R."/>
        </authorList>
    </citation>
    <scope>NUCLEOTIDE SEQUENCE [LARGE SCALE GENOMIC DNA]</scope>
    <source>
        <strain evidence="1">7/96</strain>
    </source>
</reference>
<dbReference type="AlphaFoldDB" id="A0A2P5HXB9"/>
<evidence type="ECO:0000313" key="1">
    <source>
        <dbReference type="EMBL" id="POS74890.1"/>
    </source>
</evidence>
<evidence type="ECO:0000313" key="2">
    <source>
        <dbReference type="Proteomes" id="UP000094444"/>
    </source>
</evidence>
<accession>A0A2P5HXB9</accession>
<dbReference type="EMBL" id="MAVT02000562">
    <property type="protein sequence ID" value="POS74890.1"/>
    <property type="molecule type" value="Genomic_DNA"/>
</dbReference>
<name>A0A2P5HXB9_DIAHE</name>